<evidence type="ECO:0000256" key="1">
    <source>
        <dbReference type="SAM" id="Phobius"/>
    </source>
</evidence>
<protein>
    <submittedName>
        <fullName evidence="2">Uncharacterized membrane protein YhaH, DUF805 family</fullName>
    </submittedName>
</protein>
<dbReference type="STRING" id="861298.SAMN04488136_11361"/>
<accession>A0A1G8BGN2</accession>
<dbReference type="EMBL" id="FNDD01000013">
    <property type="protein sequence ID" value="SDH32281.1"/>
    <property type="molecule type" value="Genomic_DNA"/>
</dbReference>
<feature type="transmembrane region" description="Helical" evidence="1">
    <location>
        <begin position="44"/>
        <end position="63"/>
    </location>
</feature>
<dbReference type="RefSeq" id="WP_093274068.1">
    <property type="nucleotide sequence ID" value="NZ_FNDD01000013.1"/>
</dbReference>
<feature type="transmembrane region" description="Helical" evidence="1">
    <location>
        <begin position="75"/>
        <end position="93"/>
    </location>
</feature>
<dbReference type="InterPro" id="IPR008523">
    <property type="entry name" value="DUF805"/>
</dbReference>
<proteinExistence type="predicted"/>
<sequence length="142" mass="16333">MDIKQLVFSFQGRVGRQTFWLWNLAYYGIIFLAIFLSNKLLPSYAHLLLPLILLAMLYPDLAVTAKRWHDRDKSSWWLLLNIPMFLGRIMVPLQDPSIENQVTTWQTIGSFSALFCGLWIFIECGFLAGSEESNRYGPATIA</sequence>
<reference evidence="2 3" key="1">
    <citation type="submission" date="2016-10" db="EMBL/GenBank/DDBJ databases">
        <authorList>
            <person name="de Groot N.N."/>
        </authorList>
    </citation>
    <scope>NUCLEOTIDE SEQUENCE [LARGE SCALE GENOMIC DNA]</scope>
    <source>
        <strain evidence="2 3">CGMCC 1.10228</strain>
    </source>
</reference>
<evidence type="ECO:0000313" key="3">
    <source>
        <dbReference type="Proteomes" id="UP000198854"/>
    </source>
</evidence>
<evidence type="ECO:0000313" key="2">
    <source>
        <dbReference type="EMBL" id="SDH32281.1"/>
    </source>
</evidence>
<gene>
    <name evidence="2" type="ORF">SAMN04488136_11361</name>
</gene>
<dbReference type="PANTHER" id="PTHR34980">
    <property type="entry name" value="INNER MEMBRANE PROTEIN-RELATED-RELATED"/>
    <property type="match status" value="1"/>
</dbReference>
<organism evidence="2 3">
    <name type="scientific">Vibrio xiamenensis</name>
    <dbReference type="NCBI Taxonomy" id="861298"/>
    <lineage>
        <taxon>Bacteria</taxon>
        <taxon>Pseudomonadati</taxon>
        <taxon>Pseudomonadota</taxon>
        <taxon>Gammaproteobacteria</taxon>
        <taxon>Vibrionales</taxon>
        <taxon>Vibrionaceae</taxon>
        <taxon>Vibrio</taxon>
    </lineage>
</organism>
<dbReference type="GO" id="GO:0005886">
    <property type="term" value="C:plasma membrane"/>
    <property type="evidence" value="ECO:0007669"/>
    <property type="project" value="TreeGrafter"/>
</dbReference>
<keyword evidence="1" id="KW-0472">Membrane</keyword>
<dbReference type="Proteomes" id="UP000198854">
    <property type="component" value="Unassembled WGS sequence"/>
</dbReference>
<keyword evidence="1" id="KW-0812">Transmembrane</keyword>
<keyword evidence="1" id="KW-1133">Transmembrane helix</keyword>
<dbReference type="PANTHER" id="PTHR34980:SF1">
    <property type="entry name" value="INNER MEMBRANE PROTEIN"/>
    <property type="match status" value="1"/>
</dbReference>
<dbReference type="Pfam" id="PF05656">
    <property type="entry name" value="DUF805"/>
    <property type="match status" value="1"/>
</dbReference>
<feature type="transmembrane region" description="Helical" evidence="1">
    <location>
        <begin position="20"/>
        <end position="38"/>
    </location>
</feature>
<dbReference type="OrthoDB" id="9812349at2"/>
<dbReference type="AlphaFoldDB" id="A0A1G8BGN2"/>
<keyword evidence="3" id="KW-1185">Reference proteome</keyword>
<name>A0A1G8BGN2_9VIBR</name>
<feature type="transmembrane region" description="Helical" evidence="1">
    <location>
        <begin position="105"/>
        <end position="128"/>
    </location>
</feature>